<dbReference type="GO" id="GO:0016829">
    <property type="term" value="F:lyase activity"/>
    <property type="evidence" value="ECO:0007669"/>
    <property type="project" value="InterPro"/>
</dbReference>
<dbReference type="Pfam" id="PF03977">
    <property type="entry name" value="OAD_beta"/>
    <property type="match status" value="1"/>
</dbReference>
<dbReference type="InterPro" id="IPR005661">
    <property type="entry name" value="OadB_MmdB"/>
</dbReference>
<comment type="catalytic activity">
    <reaction evidence="11 12">
        <text>oxaloacetate + 2 Na(+)(in) + H(+) = pyruvate + 2 Na(+)(out) + CO2</text>
        <dbReference type="Rhea" id="RHEA:57724"/>
        <dbReference type="ChEBI" id="CHEBI:15361"/>
        <dbReference type="ChEBI" id="CHEBI:15378"/>
        <dbReference type="ChEBI" id="CHEBI:16452"/>
        <dbReference type="ChEBI" id="CHEBI:16526"/>
        <dbReference type="ChEBI" id="CHEBI:29101"/>
        <dbReference type="EC" id="7.2.4.2"/>
    </reaction>
</comment>
<evidence type="ECO:0000256" key="8">
    <source>
        <dbReference type="ARBA" id="ARBA00022967"/>
    </source>
</evidence>
<accession>A0A1V3L7Q3</accession>
<evidence type="ECO:0000256" key="6">
    <source>
        <dbReference type="ARBA" id="ARBA00022475"/>
    </source>
</evidence>
<proteinExistence type="inferred from homology"/>
<evidence type="ECO:0000313" key="14">
    <source>
        <dbReference type="EMBL" id="OOF85966.1"/>
    </source>
</evidence>
<feature type="transmembrane region" description="Helical" evidence="13">
    <location>
        <begin position="125"/>
        <end position="148"/>
    </location>
</feature>
<evidence type="ECO:0000256" key="4">
    <source>
        <dbReference type="ARBA" id="ARBA00010924"/>
    </source>
</evidence>
<organism evidence="14 15">
    <name type="scientific">Rodentibacter ratti</name>
    <dbReference type="NCBI Taxonomy" id="1906745"/>
    <lineage>
        <taxon>Bacteria</taxon>
        <taxon>Pseudomonadati</taxon>
        <taxon>Pseudomonadota</taxon>
        <taxon>Gammaproteobacteria</taxon>
        <taxon>Pasteurellales</taxon>
        <taxon>Pasteurellaceae</taxon>
        <taxon>Rodentibacter</taxon>
    </lineage>
</organism>
<comment type="cofactor">
    <cofactor evidence="1">
        <name>Na(+)</name>
        <dbReference type="ChEBI" id="CHEBI:29101"/>
    </cofactor>
</comment>
<evidence type="ECO:0000256" key="7">
    <source>
        <dbReference type="ARBA" id="ARBA00022692"/>
    </source>
</evidence>
<evidence type="ECO:0000313" key="15">
    <source>
        <dbReference type="Proteomes" id="UP000189353"/>
    </source>
</evidence>
<keyword evidence="12" id="KW-0406">Ion transport</keyword>
<keyword evidence="12" id="KW-0915">Sodium</keyword>
<evidence type="ECO:0000256" key="11">
    <source>
        <dbReference type="ARBA" id="ARBA00048176"/>
    </source>
</evidence>
<evidence type="ECO:0000256" key="13">
    <source>
        <dbReference type="SAM" id="Phobius"/>
    </source>
</evidence>
<dbReference type="GO" id="GO:0015451">
    <property type="term" value="F:decarboxylation-driven active transmembrane transporter activity"/>
    <property type="evidence" value="ECO:0007669"/>
    <property type="project" value="UniProtKB-EC"/>
</dbReference>
<keyword evidence="10 12" id="KW-0472">Membrane</keyword>
<dbReference type="OrthoDB" id="9783838at2"/>
<feature type="transmembrane region" description="Helical" evidence="13">
    <location>
        <begin position="266"/>
        <end position="292"/>
    </location>
</feature>
<feature type="transmembrane region" description="Helical" evidence="13">
    <location>
        <begin position="18"/>
        <end position="35"/>
    </location>
</feature>
<evidence type="ECO:0000256" key="10">
    <source>
        <dbReference type="ARBA" id="ARBA00023136"/>
    </source>
</evidence>
<feature type="transmembrane region" description="Helical" evidence="13">
    <location>
        <begin position="42"/>
        <end position="66"/>
    </location>
</feature>
<keyword evidence="12" id="KW-0813">Transport</keyword>
<sequence>MDSIIALFKGMGIMHLEWGQAVMIGVSLLLLWLAISRKFEPLLLLPIGFGGLLSNIPEAGIAMTALDNLIHSGTAQQLAIIAAKLNTVADPAAIKDALNSALPSQIAELETLAGDMGYSAGILALFYKVAIGYGVAPLVIFMGVGAMTDFGPLLANPRTLLLGAAAQFGIFTTVLGALALNWLGIISFTLPQAAAIGIIGGADGPTAIYLTSKLAPELLGAIAVAAYSYMALVPLIQPPIMKALTTEEERKIRMVQLRPVSQREKVLFPIILLLLVALILPDAAPLLGMFCFGNLMRVSCVVERLSDTTQNALINITTIILGLSVGAKLVADKFLQPQTLGILLLGVVAFSIGTASGVLMAKLMNKFSKNKINPLIGSAGVSAVPMAARVSNKVGLEADHQNFLLMHAMGPNVAGVIGSAIAAGVMLKYIAGM</sequence>
<feature type="transmembrane region" description="Helical" evidence="13">
    <location>
        <begin position="160"/>
        <end position="184"/>
    </location>
</feature>
<feature type="transmembrane region" description="Helical" evidence="13">
    <location>
        <begin position="312"/>
        <end position="330"/>
    </location>
</feature>
<comment type="subcellular location">
    <subcellularLocation>
        <location evidence="3">Cell membrane</location>
        <topology evidence="3">Multi-pass membrane protein</topology>
    </subcellularLocation>
</comment>
<feature type="transmembrane region" description="Helical" evidence="13">
    <location>
        <begin position="218"/>
        <end position="236"/>
    </location>
</feature>
<dbReference type="PANTHER" id="PTHR35806">
    <property type="entry name" value="OXALOACETATE DECARBOXYLASE BETA CHAIN 2"/>
    <property type="match status" value="1"/>
</dbReference>
<keyword evidence="7 13" id="KW-0812">Transmembrane</keyword>
<evidence type="ECO:0000256" key="2">
    <source>
        <dbReference type="ARBA" id="ARBA00003002"/>
    </source>
</evidence>
<keyword evidence="9 13" id="KW-1133">Transmembrane helix</keyword>
<keyword evidence="8" id="KW-1278">Translocase</keyword>
<dbReference type="Proteomes" id="UP000189353">
    <property type="component" value="Unassembled WGS sequence"/>
</dbReference>
<gene>
    <name evidence="14" type="ORF">BKG88_06080</name>
</gene>
<dbReference type="RefSeq" id="WP_077552963.1">
    <property type="nucleotide sequence ID" value="NZ_MLAI01000016.1"/>
</dbReference>
<feature type="transmembrane region" description="Helical" evidence="13">
    <location>
        <begin position="411"/>
        <end position="431"/>
    </location>
</feature>
<dbReference type="PIRSF" id="PIRSF015658">
    <property type="entry name" value="MmdB_OadB"/>
    <property type="match status" value="1"/>
</dbReference>
<evidence type="ECO:0000256" key="3">
    <source>
        <dbReference type="ARBA" id="ARBA00004651"/>
    </source>
</evidence>
<comment type="caution">
    <text evidence="14">The sequence shown here is derived from an EMBL/GenBank/DDBJ whole genome shotgun (WGS) entry which is preliminary data.</text>
</comment>
<reference evidence="14 15" key="1">
    <citation type="submission" date="2016-10" db="EMBL/GenBank/DDBJ databases">
        <title>Rodentibacter gen. nov. and new species.</title>
        <authorList>
            <person name="Christensen H."/>
        </authorList>
    </citation>
    <scope>NUCLEOTIDE SEQUENCE [LARGE SCALE GENOMIC DNA]</scope>
    <source>
        <strain evidence="14 15">Ppn158</strain>
    </source>
</reference>
<evidence type="ECO:0000256" key="1">
    <source>
        <dbReference type="ARBA" id="ARBA00001959"/>
    </source>
</evidence>
<evidence type="ECO:0000256" key="9">
    <source>
        <dbReference type="ARBA" id="ARBA00022989"/>
    </source>
</evidence>
<dbReference type="EMBL" id="MLAI01000016">
    <property type="protein sequence ID" value="OOF85966.1"/>
    <property type="molecule type" value="Genomic_DNA"/>
</dbReference>
<keyword evidence="12" id="KW-0739">Sodium transport</keyword>
<dbReference type="EC" id="7.2.4.2" evidence="12"/>
<comment type="subunit">
    <text evidence="5 12">Heterotrimer of an alpha, a beta and a gamma subunit.</text>
</comment>
<dbReference type="GO" id="GO:0005886">
    <property type="term" value="C:plasma membrane"/>
    <property type="evidence" value="ECO:0007669"/>
    <property type="project" value="UniProtKB-SubCell"/>
</dbReference>
<comment type="similarity">
    <text evidence="4 12">Belongs to the GcdB/MmdB/OadB family.</text>
</comment>
<evidence type="ECO:0000256" key="5">
    <source>
        <dbReference type="ARBA" id="ARBA00011869"/>
    </source>
</evidence>
<evidence type="ECO:0000256" key="12">
    <source>
        <dbReference type="PIRNR" id="PIRNR015658"/>
    </source>
</evidence>
<dbReference type="NCBIfam" id="TIGR01109">
    <property type="entry name" value="Na_pump_decarbB"/>
    <property type="match status" value="1"/>
</dbReference>
<comment type="function">
    <text evidence="2 12">Catalyzes the decarboxylation of oxaloacetate coupled to Na(+) translocation.</text>
</comment>
<name>A0A1V3L7Q3_9PAST</name>
<dbReference type="GO" id="GO:0006814">
    <property type="term" value="P:sodium ion transport"/>
    <property type="evidence" value="ECO:0007669"/>
    <property type="project" value="UniProtKB-UniRule"/>
</dbReference>
<feature type="transmembrane region" description="Helical" evidence="13">
    <location>
        <begin position="342"/>
        <end position="360"/>
    </location>
</feature>
<protein>
    <recommendedName>
        <fullName evidence="12">Oxaloacetate decarboxylase beta chain</fullName>
        <ecNumber evidence="12">7.2.4.2</ecNumber>
    </recommendedName>
</protein>
<keyword evidence="6 12" id="KW-1003">Cell membrane</keyword>
<dbReference type="AlphaFoldDB" id="A0A1V3L7Q3"/>
<dbReference type="PANTHER" id="PTHR35806:SF1">
    <property type="entry name" value="OXALOACETATE DECARBOXYLASE BETA CHAIN 2"/>
    <property type="match status" value="1"/>
</dbReference>